<keyword evidence="1" id="KW-0812">Transmembrane</keyword>
<dbReference type="KEGG" id="dpte:113794899"/>
<reference evidence="3" key="1">
    <citation type="submission" date="2025-08" db="UniProtKB">
        <authorList>
            <consortium name="RefSeq"/>
        </authorList>
    </citation>
    <scope>IDENTIFICATION</scope>
    <source>
        <strain evidence="3">Airmid</strain>
    </source>
</reference>
<accession>A0A6P6Y6C4</accession>
<name>A0A6P6Y6C4_DERPT</name>
<feature type="transmembrane region" description="Helical" evidence="1">
    <location>
        <begin position="37"/>
        <end position="55"/>
    </location>
</feature>
<sequence>MANQFGIGYQIIRVSLLIFLALMVVLNVVGLLKSLELSHIVWTVVSFVSIIIGLIGAIKEHFLYSLIFTIISIILSTISVWVGLFYGSAGAALLLVIVSLIYTFMLYDSGRRQTSFVI</sequence>
<keyword evidence="1" id="KW-0472">Membrane</keyword>
<proteinExistence type="predicted"/>
<evidence type="ECO:0000313" key="3">
    <source>
        <dbReference type="RefSeq" id="XP_027200850.1"/>
    </source>
</evidence>
<keyword evidence="2" id="KW-1185">Reference proteome</keyword>
<feature type="transmembrane region" description="Helical" evidence="1">
    <location>
        <begin position="12"/>
        <end position="31"/>
    </location>
</feature>
<feature type="transmembrane region" description="Helical" evidence="1">
    <location>
        <begin position="88"/>
        <end position="107"/>
    </location>
</feature>
<gene>
    <name evidence="3" type="primary">LOC113794899</name>
</gene>
<dbReference type="AlphaFoldDB" id="A0A6P6Y6C4"/>
<organism evidence="2 3">
    <name type="scientific">Dermatophagoides pteronyssinus</name>
    <name type="common">European house dust mite</name>
    <dbReference type="NCBI Taxonomy" id="6956"/>
    <lineage>
        <taxon>Eukaryota</taxon>
        <taxon>Metazoa</taxon>
        <taxon>Ecdysozoa</taxon>
        <taxon>Arthropoda</taxon>
        <taxon>Chelicerata</taxon>
        <taxon>Arachnida</taxon>
        <taxon>Acari</taxon>
        <taxon>Acariformes</taxon>
        <taxon>Sarcoptiformes</taxon>
        <taxon>Astigmata</taxon>
        <taxon>Psoroptidia</taxon>
        <taxon>Analgoidea</taxon>
        <taxon>Pyroglyphidae</taxon>
        <taxon>Dermatophagoidinae</taxon>
        <taxon>Dermatophagoides</taxon>
    </lineage>
</organism>
<evidence type="ECO:0000256" key="1">
    <source>
        <dbReference type="SAM" id="Phobius"/>
    </source>
</evidence>
<feature type="transmembrane region" description="Helical" evidence="1">
    <location>
        <begin position="62"/>
        <end position="82"/>
    </location>
</feature>
<dbReference type="InParanoid" id="A0A6P6Y6C4"/>
<dbReference type="RefSeq" id="XP_027200850.1">
    <property type="nucleotide sequence ID" value="XM_027345049.1"/>
</dbReference>
<evidence type="ECO:0000313" key="2">
    <source>
        <dbReference type="Proteomes" id="UP000515146"/>
    </source>
</evidence>
<protein>
    <submittedName>
        <fullName evidence="3">Uncharacterized protein LOC113794899</fullName>
    </submittedName>
</protein>
<dbReference type="Proteomes" id="UP000515146">
    <property type="component" value="Unplaced"/>
</dbReference>
<keyword evidence="1" id="KW-1133">Transmembrane helix</keyword>